<dbReference type="RefSeq" id="WP_377059034.1">
    <property type="nucleotide sequence ID" value="NZ_JBHLUU010000125.1"/>
</dbReference>
<sequence length="362" mass="41773">MAASFNRNAPCTCGSGKKYKKCCGLKEAISINSLIEREIEQIQAKVISDVDYMYGDEIDEDFDRYVLPALVDDEKEIEFFGFIHTVWFALFKQVDQNMTFLQDFIHHRDKTVTRASLRDIVASWHSPRPVAGRMLELTPTSVTMKDTLTDELLQIKLLQPSAAEPNSFIFGFIVPYREEWIFFPTFFDLEGESDQRDEEFIKQEFAESKYDDPIEFLKNQLLYVMNEIQFLSAEVNIDNFNWPLPVHKVIAESLVQEFKSYGSPPELTGTGVALWNRYCQIKPKQVKSKSVYVAAVQYVAMEVHPLVDLTINEFALETNVSAASLGRIVRDLKTTLTPELRELRAMILEDLQIELEEDEYLK</sequence>
<evidence type="ECO:0000313" key="2">
    <source>
        <dbReference type="Proteomes" id="UP001589738"/>
    </source>
</evidence>
<organism evidence="1 2">
    <name type="scientific">Robertmurraya beringensis</name>
    <dbReference type="NCBI Taxonomy" id="641660"/>
    <lineage>
        <taxon>Bacteria</taxon>
        <taxon>Bacillati</taxon>
        <taxon>Bacillota</taxon>
        <taxon>Bacilli</taxon>
        <taxon>Bacillales</taxon>
        <taxon>Bacillaceae</taxon>
        <taxon>Robertmurraya</taxon>
    </lineage>
</organism>
<dbReference type="Proteomes" id="UP001589738">
    <property type="component" value="Unassembled WGS sequence"/>
</dbReference>
<gene>
    <name evidence="1" type="ORF">ACFFHF_21890</name>
</gene>
<comment type="caution">
    <text evidence="1">The sequence shown here is derived from an EMBL/GenBank/DDBJ whole genome shotgun (WGS) entry which is preliminary data.</text>
</comment>
<dbReference type="Gene3D" id="3.10.450.50">
    <property type="match status" value="1"/>
</dbReference>
<keyword evidence="2" id="KW-1185">Reference proteome</keyword>
<dbReference type="SUPFAM" id="SSF103642">
    <property type="entry name" value="Sec-C motif"/>
    <property type="match status" value="1"/>
</dbReference>
<evidence type="ECO:0000313" key="1">
    <source>
        <dbReference type="EMBL" id="MFC0477844.1"/>
    </source>
</evidence>
<dbReference type="InterPro" id="IPR004027">
    <property type="entry name" value="SEC_C_motif"/>
</dbReference>
<dbReference type="Pfam" id="PF02810">
    <property type="entry name" value="SEC-C"/>
    <property type="match status" value="1"/>
</dbReference>
<proteinExistence type="predicted"/>
<reference evidence="1 2" key="1">
    <citation type="submission" date="2024-09" db="EMBL/GenBank/DDBJ databases">
        <authorList>
            <person name="Sun Q."/>
            <person name="Mori K."/>
        </authorList>
    </citation>
    <scope>NUCLEOTIDE SEQUENCE [LARGE SCALE GENOMIC DNA]</scope>
    <source>
        <strain evidence="1 2">CGMCC 1.9126</strain>
    </source>
</reference>
<dbReference type="EMBL" id="JBHLUU010000125">
    <property type="protein sequence ID" value="MFC0477844.1"/>
    <property type="molecule type" value="Genomic_DNA"/>
</dbReference>
<accession>A0ABV6KWX8</accession>
<name>A0ABV6KWX8_9BACI</name>
<protein>
    <submittedName>
        <fullName evidence="1">SEC-C metal-binding domain-containing protein</fullName>
    </submittedName>
</protein>